<accession>A0A975FWF6</accession>
<keyword evidence="10" id="KW-1185">Reference proteome</keyword>
<proteinExistence type="inferred from homology"/>
<dbReference type="GO" id="GO:0003677">
    <property type="term" value="F:DNA binding"/>
    <property type="evidence" value="ECO:0007669"/>
    <property type="project" value="UniProtKB-UniRule"/>
</dbReference>
<evidence type="ECO:0000259" key="7">
    <source>
        <dbReference type="PROSITE" id="PS51898"/>
    </source>
</evidence>
<dbReference type="InterPro" id="IPR025166">
    <property type="entry name" value="Integrase_DNA_bind_dom"/>
</dbReference>
<dbReference type="InterPro" id="IPR011010">
    <property type="entry name" value="DNA_brk_join_enz"/>
</dbReference>
<dbReference type="SUPFAM" id="SSF56349">
    <property type="entry name" value="DNA breaking-rejoining enzymes"/>
    <property type="match status" value="1"/>
</dbReference>
<dbReference type="GO" id="GO:0015074">
    <property type="term" value="P:DNA integration"/>
    <property type="evidence" value="ECO:0007669"/>
    <property type="project" value="UniProtKB-KW"/>
</dbReference>
<dbReference type="InterPro" id="IPR050808">
    <property type="entry name" value="Phage_Integrase"/>
</dbReference>
<keyword evidence="3 5" id="KW-0238">DNA-binding</keyword>
<dbReference type="InterPro" id="IPR002104">
    <property type="entry name" value="Integrase_catalytic"/>
</dbReference>
<comment type="similarity">
    <text evidence="1">Belongs to the 'phage' integrase family.</text>
</comment>
<evidence type="ECO:0000256" key="2">
    <source>
        <dbReference type="ARBA" id="ARBA00022908"/>
    </source>
</evidence>
<evidence type="ECO:0000256" key="3">
    <source>
        <dbReference type="ARBA" id="ARBA00023125"/>
    </source>
</evidence>
<dbReference type="InterPro" id="IPR038488">
    <property type="entry name" value="Integrase_DNA-bd_sf"/>
</dbReference>
<feature type="domain" description="Tyr recombinase" evidence="7">
    <location>
        <begin position="199"/>
        <end position="379"/>
    </location>
</feature>
<dbReference type="InterPro" id="IPR013762">
    <property type="entry name" value="Integrase-like_cat_sf"/>
</dbReference>
<evidence type="ECO:0000313" key="10">
    <source>
        <dbReference type="Proteomes" id="UP000676409"/>
    </source>
</evidence>
<dbReference type="EMBL" id="CP073078">
    <property type="protein sequence ID" value="QUD86063.1"/>
    <property type="molecule type" value="Genomic_DNA"/>
</dbReference>
<dbReference type="Pfam" id="PF14659">
    <property type="entry name" value="Phage_int_SAM_3"/>
    <property type="match status" value="1"/>
</dbReference>
<dbReference type="PROSITE" id="PS51900">
    <property type="entry name" value="CB"/>
    <property type="match status" value="1"/>
</dbReference>
<keyword evidence="2" id="KW-0229">DNA integration</keyword>
<dbReference type="InterPro" id="IPR010998">
    <property type="entry name" value="Integrase_recombinase_N"/>
</dbReference>
<dbReference type="Gene3D" id="1.10.150.130">
    <property type="match status" value="1"/>
</dbReference>
<evidence type="ECO:0000256" key="5">
    <source>
        <dbReference type="PROSITE-ProRule" id="PRU01248"/>
    </source>
</evidence>
<dbReference type="GO" id="GO:0006310">
    <property type="term" value="P:DNA recombination"/>
    <property type="evidence" value="ECO:0007669"/>
    <property type="project" value="UniProtKB-KW"/>
</dbReference>
<evidence type="ECO:0000313" key="9">
    <source>
        <dbReference type="EMBL" id="QUD86063.1"/>
    </source>
</evidence>
<feature type="region of interest" description="Disordered" evidence="6">
    <location>
        <begin position="392"/>
        <end position="465"/>
    </location>
</feature>
<dbReference type="KEGG" id="caul:KCG34_13205"/>
<dbReference type="Pfam" id="PF13356">
    <property type="entry name" value="Arm-DNA-bind_3"/>
    <property type="match status" value="1"/>
</dbReference>
<dbReference type="Proteomes" id="UP000676409">
    <property type="component" value="Chromosome"/>
</dbReference>
<dbReference type="PANTHER" id="PTHR30629">
    <property type="entry name" value="PROPHAGE INTEGRASE"/>
    <property type="match status" value="1"/>
</dbReference>
<dbReference type="AlphaFoldDB" id="A0A975FWF6"/>
<dbReference type="InterPro" id="IPR044068">
    <property type="entry name" value="CB"/>
</dbReference>
<sequence>MPKLKLTKTAVEGAVPKANDYDLRDTSVPGFLLKVTPSGRKTFMLAYTAANGQRRKPAIGQFGELTVEQARRIAQDWLAEVRRGNDPSAERSAARRAPMMQELCQRFIDEYSIPRNKPSTVRQKRGTISVHILPALGRIKVSDVTRADVSSLVGRLAAIPCTANHVLCCLRKMFNMAEVWGYRPDGSNPCRHIPKYPQRGSTRLITDPEMRKLFAYLDRADAEGLEHPFLTLGIRLQFEFAARYSEILALEWSWIDFVKRRVTWPDSKTGSISKPLSTHAANLLRNAIRIEGSPYVVPSILNPEKPMPPFTYVGGWKRIVQRASIPHCGTHAVRHRAATDIANSGVPLKVGMALTAHKTVTMFMRYVHIEDEPVQEAAETVAALRQQILGQPATTSAAPKSAFAGNTRAGAVPVDRKPPPSKRKTKIRTTNLGANQAYRARGGPNRASPPGVASVAKDQEDKSSG</sequence>
<gene>
    <name evidence="9" type="ORF">KCG34_13205</name>
</gene>
<dbReference type="RefSeq" id="WP_211936115.1">
    <property type="nucleotide sequence ID" value="NZ_CP073078.1"/>
</dbReference>
<dbReference type="Gene3D" id="1.10.443.10">
    <property type="entry name" value="Intergrase catalytic core"/>
    <property type="match status" value="1"/>
</dbReference>
<reference evidence="9" key="1">
    <citation type="submission" date="2021-04" db="EMBL/GenBank/DDBJ databases">
        <title>The complete genome sequence of Caulobacter sp. S6.</title>
        <authorList>
            <person name="Tang Y."/>
            <person name="Ouyang W."/>
            <person name="Liu Q."/>
            <person name="Huang B."/>
            <person name="Guo Z."/>
            <person name="Lei P."/>
        </authorList>
    </citation>
    <scope>NUCLEOTIDE SEQUENCE</scope>
    <source>
        <strain evidence="9">S6</strain>
    </source>
</reference>
<feature type="domain" description="Core-binding (CB)" evidence="8">
    <location>
        <begin position="98"/>
        <end position="178"/>
    </location>
</feature>
<protein>
    <submittedName>
        <fullName evidence="9">Tyrosine-type recombinase/integrase</fullName>
    </submittedName>
</protein>
<evidence type="ECO:0000256" key="6">
    <source>
        <dbReference type="SAM" id="MobiDB-lite"/>
    </source>
</evidence>
<name>A0A975FWF6_9CAUL</name>
<evidence type="ECO:0000259" key="8">
    <source>
        <dbReference type="PROSITE" id="PS51900"/>
    </source>
</evidence>
<dbReference type="Pfam" id="PF00589">
    <property type="entry name" value="Phage_integrase"/>
    <property type="match status" value="1"/>
</dbReference>
<dbReference type="InterPro" id="IPR004107">
    <property type="entry name" value="Integrase_SAM-like_N"/>
</dbReference>
<dbReference type="PROSITE" id="PS51898">
    <property type="entry name" value="TYR_RECOMBINASE"/>
    <property type="match status" value="1"/>
</dbReference>
<dbReference type="CDD" id="cd00796">
    <property type="entry name" value="INT_Rci_Hp1_C"/>
    <property type="match status" value="1"/>
</dbReference>
<evidence type="ECO:0000256" key="1">
    <source>
        <dbReference type="ARBA" id="ARBA00008857"/>
    </source>
</evidence>
<keyword evidence="4" id="KW-0233">DNA recombination</keyword>
<organism evidence="9 10">
    <name type="scientific">Phenylobacterium montanum</name>
    <dbReference type="NCBI Taxonomy" id="2823693"/>
    <lineage>
        <taxon>Bacteria</taxon>
        <taxon>Pseudomonadati</taxon>
        <taxon>Pseudomonadota</taxon>
        <taxon>Alphaproteobacteria</taxon>
        <taxon>Caulobacterales</taxon>
        <taxon>Caulobacteraceae</taxon>
        <taxon>Phenylobacterium</taxon>
    </lineage>
</organism>
<dbReference type="Gene3D" id="3.30.160.390">
    <property type="entry name" value="Integrase, DNA-binding domain"/>
    <property type="match status" value="1"/>
</dbReference>
<dbReference type="PANTHER" id="PTHR30629:SF2">
    <property type="entry name" value="PROPHAGE INTEGRASE INTS-RELATED"/>
    <property type="match status" value="1"/>
</dbReference>
<evidence type="ECO:0000256" key="4">
    <source>
        <dbReference type="ARBA" id="ARBA00023172"/>
    </source>
</evidence>